<sequence>MNFWKKLFKKEVTVSAKQKSDPATLKSNTIDSLKQCNAYFERNIQTHILFKPEYEVSKTINTIIENKQTLTQSDVIEILAILNDIDKEDHYDGTGWYDYQLRLSHLLHLNGFKTDFIDRKVRLITP</sequence>
<evidence type="ECO:0000313" key="2">
    <source>
        <dbReference type="Proteomes" id="UP000186917"/>
    </source>
</evidence>
<keyword evidence="2" id="KW-1185">Reference proteome</keyword>
<dbReference type="OrthoDB" id="1363220at2"/>
<name>A0A173MIA9_9BACT</name>
<protein>
    <submittedName>
        <fullName evidence="1">Uncharacterized protein</fullName>
    </submittedName>
</protein>
<dbReference type="RefSeq" id="WP_076377694.1">
    <property type="nucleotide sequence ID" value="NZ_AP017422.1"/>
</dbReference>
<accession>A0A173MIA9</accession>
<dbReference type="KEGG" id="fln:FLA_3253"/>
<dbReference type="STRING" id="477680.SAMN05421788_102148"/>
<dbReference type="EMBL" id="FTOR01000002">
    <property type="protein sequence ID" value="SIS92889.1"/>
    <property type="molecule type" value="Genomic_DNA"/>
</dbReference>
<dbReference type="Proteomes" id="UP000186917">
    <property type="component" value="Unassembled WGS sequence"/>
</dbReference>
<proteinExistence type="predicted"/>
<gene>
    <name evidence="1" type="ORF">SAMN05421788_102148</name>
</gene>
<dbReference type="AlphaFoldDB" id="A0A173MIA9"/>
<reference evidence="2" key="1">
    <citation type="submission" date="2017-01" db="EMBL/GenBank/DDBJ databases">
        <authorList>
            <person name="Varghese N."/>
            <person name="Submissions S."/>
        </authorList>
    </citation>
    <scope>NUCLEOTIDE SEQUENCE [LARGE SCALE GENOMIC DNA]</scope>
    <source>
        <strain evidence="2">DSM 21054</strain>
    </source>
</reference>
<organism evidence="1 2">
    <name type="scientific">Filimonas lacunae</name>
    <dbReference type="NCBI Taxonomy" id="477680"/>
    <lineage>
        <taxon>Bacteria</taxon>
        <taxon>Pseudomonadati</taxon>
        <taxon>Bacteroidota</taxon>
        <taxon>Chitinophagia</taxon>
        <taxon>Chitinophagales</taxon>
        <taxon>Chitinophagaceae</taxon>
        <taxon>Filimonas</taxon>
    </lineage>
</organism>
<evidence type="ECO:0000313" key="1">
    <source>
        <dbReference type="EMBL" id="SIS92889.1"/>
    </source>
</evidence>